<feature type="non-terminal residue" evidence="2">
    <location>
        <position position="59"/>
    </location>
</feature>
<dbReference type="SUPFAM" id="SSF46934">
    <property type="entry name" value="UBA-like"/>
    <property type="match status" value="1"/>
</dbReference>
<dbReference type="EMBL" id="JAMKFB020000014">
    <property type="protein sequence ID" value="KAL0176319.1"/>
    <property type="molecule type" value="Genomic_DNA"/>
</dbReference>
<dbReference type="InterPro" id="IPR005637">
    <property type="entry name" value="TAP_C_dom"/>
</dbReference>
<accession>A0ABD0PR19</accession>
<keyword evidence="3" id="KW-1185">Reference proteome</keyword>
<name>A0ABD0PR19_CIRMR</name>
<dbReference type="PANTHER" id="PTHR10662">
    <property type="entry name" value="NUCLEAR RNA EXPORT FACTOR"/>
    <property type="match status" value="1"/>
</dbReference>
<proteinExistence type="predicted"/>
<reference evidence="2 3" key="1">
    <citation type="submission" date="2024-05" db="EMBL/GenBank/DDBJ databases">
        <title>Genome sequencing and assembly of Indian major carp, Cirrhinus mrigala (Hamilton, 1822).</title>
        <authorList>
            <person name="Mohindra V."/>
            <person name="Chowdhury L.M."/>
            <person name="Lal K."/>
            <person name="Jena J.K."/>
        </authorList>
    </citation>
    <scope>NUCLEOTIDE SEQUENCE [LARGE SCALE GENOMIC DNA]</scope>
    <source>
        <strain evidence="2">CM1030</strain>
        <tissue evidence="2">Blood</tissue>
    </source>
</reference>
<organism evidence="2 3">
    <name type="scientific">Cirrhinus mrigala</name>
    <name type="common">Mrigala</name>
    <dbReference type="NCBI Taxonomy" id="683832"/>
    <lineage>
        <taxon>Eukaryota</taxon>
        <taxon>Metazoa</taxon>
        <taxon>Chordata</taxon>
        <taxon>Craniata</taxon>
        <taxon>Vertebrata</taxon>
        <taxon>Euteleostomi</taxon>
        <taxon>Actinopterygii</taxon>
        <taxon>Neopterygii</taxon>
        <taxon>Teleostei</taxon>
        <taxon>Ostariophysi</taxon>
        <taxon>Cypriniformes</taxon>
        <taxon>Cyprinidae</taxon>
        <taxon>Labeoninae</taxon>
        <taxon>Labeonini</taxon>
        <taxon>Cirrhinus</taxon>
    </lineage>
</organism>
<dbReference type="InterPro" id="IPR030217">
    <property type="entry name" value="NXF_fam"/>
</dbReference>
<evidence type="ECO:0000313" key="2">
    <source>
        <dbReference type="EMBL" id="KAL0176319.1"/>
    </source>
</evidence>
<sequence length="59" mass="6558">LCIVNDELFVRNATNEEIRCAFAAQAPSISPVLPTLTASQQEMLSAFSQKSKMNLEWSQ</sequence>
<evidence type="ECO:0000313" key="3">
    <source>
        <dbReference type="Proteomes" id="UP001529510"/>
    </source>
</evidence>
<comment type="caution">
    <text evidence="2">The sequence shown here is derived from an EMBL/GenBank/DDBJ whole genome shotgun (WGS) entry which is preliminary data.</text>
</comment>
<dbReference type="AlphaFoldDB" id="A0ABD0PR19"/>
<dbReference type="Proteomes" id="UP001529510">
    <property type="component" value="Unassembled WGS sequence"/>
</dbReference>
<dbReference type="PROSITE" id="PS51281">
    <property type="entry name" value="TAP_C"/>
    <property type="match status" value="1"/>
</dbReference>
<feature type="non-terminal residue" evidence="2">
    <location>
        <position position="1"/>
    </location>
</feature>
<feature type="domain" description="TAP-C" evidence="1">
    <location>
        <begin position="38"/>
        <end position="59"/>
    </location>
</feature>
<gene>
    <name evidence="2" type="ORF">M9458_028649</name>
</gene>
<dbReference type="PANTHER" id="PTHR10662:SF22">
    <property type="entry name" value="NUCLEAR RNA EXPORT FACTOR 1"/>
    <property type="match status" value="1"/>
</dbReference>
<evidence type="ECO:0000259" key="1">
    <source>
        <dbReference type="PROSITE" id="PS51281"/>
    </source>
</evidence>
<dbReference type="InterPro" id="IPR009060">
    <property type="entry name" value="UBA-like_sf"/>
</dbReference>
<protein>
    <recommendedName>
        <fullName evidence="1">TAP-C domain-containing protein</fullName>
    </recommendedName>
</protein>
<dbReference type="Gene3D" id="1.10.8.10">
    <property type="entry name" value="DNA helicase RuvA subunit, C-terminal domain"/>
    <property type="match status" value="1"/>
</dbReference>